<dbReference type="Gene3D" id="3.30.420.610">
    <property type="entry name" value="LOTUS domain-like"/>
    <property type="match status" value="1"/>
</dbReference>
<comment type="caution">
    <text evidence="4">The sequence shown here is derived from an EMBL/GenBank/DDBJ whole genome shotgun (WGS) entry which is preliminary data.</text>
</comment>
<dbReference type="EMBL" id="CAJNOK010018669">
    <property type="protein sequence ID" value="CAF1286461.1"/>
    <property type="molecule type" value="Genomic_DNA"/>
</dbReference>
<accession>A0A8S2QFK0</accession>
<dbReference type="AlphaFoldDB" id="A0A8S2QFK0"/>
<feature type="compositionally biased region" description="Polar residues" evidence="1">
    <location>
        <begin position="171"/>
        <end position="183"/>
    </location>
</feature>
<gene>
    <name evidence="3" type="ORF">OVA965_LOCUS27883</name>
    <name evidence="4" type="ORF">TMI583_LOCUS28628</name>
</gene>
<feature type="domain" description="HTH OST-type" evidence="2">
    <location>
        <begin position="17"/>
        <end position="94"/>
    </location>
</feature>
<evidence type="ECO:0000259" key="2">
    <source>
        <dbReference type="PROSITE" id="PS51644"/>
    </source>
</evidence>
<dbReference type="PROSITE" id="PS51644">
    <property type="entry name" value="HTH_OST"/>
    <property type="match status" value="1"/>
</dbReference>
<dbReference type="InterPro" id="IPR025605">
    <property type="entry name" value="OST-HTH/LOTUS_dom"/>
</dbReference>
<evidence type="ECO:0000256" key="1">
    <source>
        <dbReference type="SAM" id="MobiDB-lite"/>
    </source>
</evidence>
<evidence type="ECO:0000313" key="5">
    <source>
        <dbReference type="Proteomes" id="UP000682733"/>
    </source>
</evidence>
<dbReference type="Proteomes" id="UP000682733">
    <property type="component" value="Unassembled WGS sequence"/>
</dbReference>
<feature type="compositionally biased region" description="Low complexity" evidence="1">
    <location>
        <begin position="145"/>
        <end position="163"/>
    </location>
</feature>
<name>A0A8S2QFK0_9BILA</name>
<feature type="compositionally biased region" description="Polar residues" evidence="1">
    <location>
        <begin position="129"/>
        <end position="142"/>
    </location>
</feature>
<protein>
    <recommendedName>
        <fullName evidence="2">HTH OST-type domain-containing protein</fullName>
    </recommendedName>
</protein>
<proteinExistence type="predicted"/>
<dbReference type="InterPro" id="IPR041966">
    <property type="entry name" value="LOTUS-like"/>
</dbReference>
<dbReference type="Proteomes" id="UP000677228">
    <property type="component" value="Unassembled WGS sequence"/>
</dbReference>
<organism evidence="4 5">
    <name type="scientific">Didymodactylos carnosus</name>
    <dbReference type="NCBI Taxonomy" id="1234261"/>
    <lineage>
        <taxon>Eukaryota</taxon>
        <taxon>Metazoa</taxon>
        <taxon>Spiralia</taxon>
        <taxon>Gnathifera</taxon>
        <taxon>Rotifera</taxon>
        <taxon>Eurotatoria</taxon>
        <taxon>Bdelloidea</taxon>
        <taxon>Philodinida</taxon>
        <taxon>Philodinidae</taxon>
        <taxon>Didymodactylos</taxon>
    </lineage>
</organism>
<dbReference type="EMBL" id="CAJOBA010040236">
    <property type="protein sequence ID" value="CAF4091401.1"/>
    <property type="molecule type" value="Genomic_DNA"/>
</dbReference>
<reference evidence="4" key="1">
    <citation type="submission" date="2021-02" db="EMBL/GenBank/DDBJ databases">
        <authorList>
            <person name="Nowell W R."/>
        </authorList>
    </citation>
    <scope>NUCLEOTIDE SEQUENCE</scope>
</reference>
<evidence type="ECO:0000313" key="3">
    <source>
        <dbReference type="EMBL" id="CAF1286461.1"/>
    </source>
</evidence>
<evidence type="ECO:0000313" key="4">
    <source>
        <dbReference type="EMBL" id="CAF4091401.1"/>
    </source>
</evidence>
<feature type="region of interest" description="Disordered" evidence="1">
    <location>
        <begin position="116"/>
        <end position="185"/>
    </location>
</feature>
<sequence length="245" mass="28465">MAYGGGFTPRFDNQSPIYFDLKHDIYMILVERGKQYGLTEHQLLREYSRKYHQRQLPFRELGYLSLIQLLKTMWDTVKIDFLSRPFQLYARMPRVTHLVFHQPENLKLFLYCTSRDSSRNRPRSLTPRGDNSPNKYSSTKVNDQPLVLSPPLTPSETTYSSPSELEEKQHYQQVPQVASSSTPEIEKQLPLLSSPIEIKVTTATILAPLMTKKEEEKDHLVILAENEHNQSNQISSKPDLVCKWI</sequence>